<dbReference type="Proteomes" id="UP001055439">
    <property type="component" value="Chromosome 8"/>
</dbReference>
<protein>
    <submittedName>
        <fullName evidence="2">Uncharacterized protein</fullName>
    </submittedName>
</protein>
<feature type="transmembrane region" description="Helical" evidence="1">
    <location>
        <begin position="6"/>
        <end position="32"/>
    </location>
</feature>
<organism evidence="2 3">
    <name type="scientific">Musa troglodytarum</name>
    <name type="common">fe'i banana</name>
    <dbReference type="NCBI Taxonomy" id="320322"/>
    <lineage>
        <taxon>Eukaryota</taxon>
        <taxon>Viridiplantae</taxon>
        <taxon>Streptophyta</taxon>
        <taxon>Embryophyta</taxon>
        <taxon>Tracheophyta</taxon>
        <taxon>Spermatophyta</taxon>
        <taxon>Magnoliopsida</taxon>
        <taxon>Liliopsida</taxon>
        <taxon>Zingiberales</taxon>
        <taxon>Musaceae</taxon>
        <taxon>Musa</taxon>
    </lineage>
</organism>
<evidence type="ECO:0000313" key="3">
    <source>
        <dbReference type="Proteomes" id="UP001055439"/>
    </source>
</evidence>
<reference evidence="2" key="1">
    <citation type="submission" date="2022-05" db="EMBL/GenBank/DDBJ databases">
        <title>The Musa troglodytarum L. genome provides insights into the mechanism of non-climacteric behaviour and enrichment of carotenoids.</title>
        <authorList>
            <person name="Wang J."/>
        </authorList>
    </citation>
    <scope>NUCLEOTIDE SEQUENCE</scope>
    <source>
        <tissue evidence="2">Leaf</tissue>
    </source>
</reference>
<dbReference type="AlphaFoldDB" id="A0A9E7HAC8"/>
<keyword evidence="1" id="KW-0472">Membrane</keyword>
<keyword evidence="1" id="KW-1133">Transmembrane helix</keyword>
<gene>
    <name evidence="2" type="ORF">MUK42_37047</name>
</gene>
<keyword evidence="1" id="KW-0812">Transmembrane</keyword>
<evidence type="ECO:0000313" key="2">
    <source>
        <dbReference type="EMBL" id="URE30671.1"/>
    </source>
</evidence>
<proteinExistence type="predicted"/>
<name>A0A9E7HAC8_9LILI</name>
<sequence>MCTLGILNTLVIAHCLLSVIAQHTIVIIYYFLSIETYYSIGLKKPLIVTLMDLLDALGMPTKSI</sequence>
<dbReference type="EMBL" id="CP097510">
    <property type="protein sequence ID" value="URE30671.1"/>
    <property type="molecule type" value="Genomic_DNA"/>
</dbReference>
<evidence type="ECO:0000256" key="1">
    <source>
        <dbReference type="SAM" id="Phobius"/>
    </source>
</evidence>
<accession>A0A9E7HAC8</accession>
<keyword evidence="3" id="KW-1185">Reference proteome</keyword>